<dbReference type="EMBL" id="JYDQ01001637">
    <property type="protein sequence ID" value="KRY04891.1"/>
    <property type="molecule type" value="Genomic_DNA"/>
</dbReference>
<protein>
    <submittedName>
        <fullName evidence="1">Uncharacterized protein</fullName>
    </submittedName>
</protein>
<organism evidence="1 2">
    <name type="scientific">Trichinella patagoniensis</name>
    <dbReference type="NCBI Taxonomy" id="990121"/>
    <lineage>
        <taxon>Eukaryota</taxon>
        <taxon>Metazoa</taxon>
        <taxon>Ecdysozoa</taxon>
        <taxon>Nematoda</taxon>
        <taxon>Enoplea</taxon>
        <taxon>Dorylaimia</taxon>
        <taxon>Trichinellida</taxon>
        <taxon>Trichinellidae</taxon>
        <taxon>Trichinella</taxon>
    </lineage>
</organism>
<sequence length="90" mass="10802">MQADLEIHFSHDRLSVRLGVWGTHTRCITIKRLSLLKIQQRFYNFLQKSLLPCNAESQKRNFMHRANCCRWVRCVSDDQNVNDKTVRRRL</sequence>
<evidence type="ECO:0000313" key="2">
    <source>
        <dbReference type="Proteomes" id="UP000054783"/>
    </source>
</evidence>
<reference evidence="1 2" key="1">
    <citation type="submission" date="2015-01" db="EMBL/GenBank/DDBJ databases">
        <title>Evolution of Trichinella species and genotypes.</title>
        <authorList>
            <person name="Korhonen P.K."/>
            <person name="Edoardo P."/>
            <person name="Giuseppe L.R."/>
            <person name="Gasser R.B."/>
        </authorList>
    </citation>
    <scope>NUCLEOTIDE SEQUENCE [LARGE SCALE GENOMIC DNA]</scope>
    <source>
        <strain evidence="1">ISS2496</strain>
    </source>
</reference>
<evidence type="ECO:0000313" key="1">
    <source>
        <dbReference type="EMBL" id="KRY04891.1"/>
    </source>
</evidence>
<dbReference type="Proteomes" id="UP000054783">
    <property type="component" value="Unassembled WGS sequence"/>
</dbReference>
<name>A0A0V0YXR4_9BILA</name>
<gene>
    <name evidence="1" type="ORF">T12_16357</name>
</gene>
<comment type="caution">
    <text evidence="1">The sequence shown here is derived from an EMBL/GenBank/DDBJ whole genome shotgun (WGS) entry which is preliminary data.</text>
</comment>
<accession>A0A0V0YXR4</accession>
<dbReference type="AlphaFoldDB" id="A0A0V0YXR4"/>
<proteinExistence type="predicted"/>
<keyword evidence="2" id="KW-1185">Reference proteome</keyword>